<organism evidence="3 4">
    <name type="scientific">Spirosoma endophyticum</name>
    <dbReference type="NCBI Taxonomy" id="662367"/>
    <lineage>
        <taxon>Bacteria</taxon>
        <taxon>Pseudomonadati</taxon>
        <taxon>Bacteroidota</taxon>
        <taxon>Cytophagia</taxon>
        <taxon>Cytophagales</taxon>
        <taxon>Cytophagaceae</taxon>
        <taxon>Spirosoma</taxon>
    </lineage>
</organism>
<dbReference type="GO" id="GO:0000160">
    <property type="term" value="P:phosphorelay signal transduction system"/>
    <property type="evidence" value="ECO:0007669"/>
    <property type="project" value="InterPro"/>
</dbReference>
<gene>
    <name evidence="3" type="ORF">SAMN05216167_120108</name>
</gene>
<evidence type="ECO:0000313" key="3">
    <source>
        <dbReference type="EMBL" id="SFE85221.1"/>
    </source>
</evidence>
<accession>A0A1I2DY92</accession>
<dbReference type="Gene3D" id="3.40.50.2300">
    <property type="match status" value="1"/>
</dbReference>
<dbReference type="RefSeq" id="WP_245776840.1">
    <property type="nucleotide sequence ID" value="NZ_FOLQ01000020.1"/>
</dbReference>
<feature type="domain" description="Response regulatory" evidence="2">
    <location>
        <begin position="1"/>
        <end position="97"/>
    </location>
</feature>
<dbReference type="InterPro" id="IPR001789">
    <property type="entry name" value="Sig_transdc_resp-reg_receiver"/>
</dbReference>
<dbReference type="Proteomes" id="UP000198598">
    <property type="component" value="Unassembled WGS sequence"/>
</dbReference>
<dbReference type="PANTHER" id="PTHR44520:SF2">
    <property type="entry name" value="RESPONSE REGULATOR RCP1"/>
    <property type="match status" value="1"/>
</dbReference>
<dbReference type="PANTHER" id="PTHR44520">
    <property type="entry name" value="RESPONSE REGULATOR RCP1-RELATED"/>
    <property type="match status" value="1"/>
</dbReference>
<feature type="modified residue" description="4-aspartylphosphate" evidence="1">
    <location>
        <position position="29"/>
    </location>
</feature>
<dbReference type="PROSITE" id="PS50110">
    <property type="entry name" value="RESPONSE_REGULATORY"/>
    <property type="match status" value="1"/>
</dbReference>
<keyword evidence="4" id="KW-1185">Reference proteome</keyword>
<dbReference type="SUPFAM" id="SSF52172">
    <property type="entry name" value="CheY-like"/>
    <property type="match status" value="1"/>
</dbReference>
<dbReference type="InterPro" id="IPR011006">
    <property type="entry name" value="CheY-like_superfamily"/>
</dbReference>
<name>A0A1I2DY92_9BACT</name>
<proteinExistence type="predicted"/>
<dbReference type="AlphaFoldDB" id="A0A1I2DY92"/>
<evidence type="ECO:0000256" key="1">
    <source>
        <dbReference type="PROSITE-ProRule" id="PRU00169"/>
    </source>
</evidence>
<dbReference type="STRING" id="662367.SAMN05216167_120108"/>
<evidence type="ECO:0000259" key="2">
    <source>
        <dbReference type="PROSITE" id="PS50110"/>
    </source>
</evidence>
<sequence>MFIHTSTYEEAARYLGDLTGRGPRLILLDINLRTGLSGFDFLSLVQQHPQGHLVPIIMLSSSDDQTDQQDAYRRGATVYSRKPFSFQAWKRYVGGLHTYWFETVALPSIWFQKEDGQ</sequence>
<reference evidence="3 4" key="1">
    <citation type="submission" date="2016-10" db="EMBL/GenBank/DDBJ databases">
        <authorList>
            <person name="de Groot N.N."/>
        </authorList>
    </citation>
    <scope>NUCLEOTIDE SEQUENCE [LARGE SCALE GENOMIC DNA]</scope>
    <source>
        <strain evidence="3 4">DSM 26130</strain>
    </source>
</reference>
<protein>
    <submittedName>
        <fullName evidence="3">Response regulator receiver domain-containing protein</fullName>
    </submittedName>
</protein>
<evidence type="ECO:0000313" key="4">
    <source>
        <dbReference type="Proteomes" id="UP000198598"/>
    </source>
</evidence>
<dbReference type="EMBL" id="FOLQ01000020">
    <property type="protein sequence ID" value="SFE85221.1"/>
    <property type="molecule type" value="Genomic_DNA"/>
</dbReference>
<dbReference type="InterPro" id="IPR052893">
    <property type="entry name" value="TCS_response_regulator"/>
</dbReference>
<dbReference type="Pfam" id="PF00072">
    <property type="entry name" value="Response_reg"/>
    <property type="match status" value="1"/>
</dbReference>
<keyword evidence="1" id="KW-0597">Phosphoprotein</keyword>